<keyword evidence="3" id="KW-1185">Reference proteome</keyword>
<dbReference type="KEGG" id="vg:75687011"/>
<reference evidence="2 3" key="1">
    <citation type="submission" date="2021-04" db="EMBL/GenBank/DDBJ databases">
        <authorList>
            <person name="Shkoporov A.N."/>
            <person name="Stockdale S.R."/>
            <person name="Guerin E."/>
            <person name="Ross R.P."/>
            <person name="Hill C."/>
        </authorList>
    </citation>
    <scope>NUCLEOTIDE SEQUENCE [LARGE SCALE GENOMIC DNA]</scope>
    <source>
        <strain evidence="3">cr61_1</strain>
    </source>
</reference>
<proteinExistence type="predicted"/>
<dbReference type="GeneID" id="75687011"/>
<gene>
    <name evidence="2" type="primary">gp_67519</name>
</gene>
<feature type="region of interest" description="Disordered" evidence="1">
    <location>
        <begin position="1"/>
        <end position="25"/>
    </location>
</feature>
<dbReference type="RefSeq" id="YP_010509527.1">
    <property type="nucleotide sequence ID" value="NC_067209.1"/>
</dbReference>
<feature type="compositionally biased region" description="Polar residues" evidence="1">
    <location>
        <begin position="1"/>
        <end position="12"/>
    </location>
</feature>
<evidence type="ECO:0000313" key="2">
    <source>
        <dbReference type="EMBL" id="QWM90587.1"/>
    </source>
</evidence>
<dbReference type="Proteomes" id="UP000827408">
    <property type="component" value="Segment"/>
</dbReference>
<evidence type="ECO:0000313" key="3">
    <source>
        <dbReference type="Proteomes" id="UP000827408"/>
    </source>
</evidence>
<accession>A0AAE7RXF3</accession>
<name>A0AAE7RXF3_9CAUD</name>
<dbReference type="EMBL" id="MZ130491">
    <property type="protein sequence ID" value="QWM90587.1"/>
    <property type="molecule type" value="Genomic_DNA"/>
</dbReference>
<protein>
    <submittedName>
        <fullName evidence="2">Uncharacterized protein</fullName>
    </submittedName>
</protein>
<sequence length="90" mass="10163">MLGHINAQSTKRNSTKKMYKVEGWSRNSHGNKKDLLFTSLYNTKEEAESAKRALIRLSKGHNFVPVDAECVKIGRPESAILKITNFIVCL</sequence>
<evidence type="ECO:0000256" key="1">
    <source>
        <dbReference type="SAM" id="MobiDB-lite"/>
    </source>
</evidence>
<organism evidence="2 3">
    <name type="scientific">uncultured phage cr61_1</name>
    <dbReference type="NCBI Taxonomy" id="2986417"/>
    <lineage>
        <taxon>Viruses</taxon>
        <taxon>Duplodnaviria</taxon>
        <taxon>Heunggongvirae</taxon>
        <taxon>Uroviricota</taxon>
        <taxon>Caudoviricetes</taxon>
        <taxon>Crassvirales</taxon>
        <taxon>Suoliviridae</taxon>
        <taxon>Oafivirinae</taxon>
        <taxon>Bohxovirus</taxon>
        <taxon>Bohxovirus oralis</taxon>
    </lineage>
</organism>